<accession>A0A8H6HRT5</accession>
<reference evidence="2 3" key="1">
    <citation type="submission" date="2020-07" db="EMBL/GenBank/DDBJ databases">
        <title>Comparative genomics of pyrophilous fungi reveals a link between fire events and developmental genes.</title>
        <authorList>
            <consortium name="DOE Joint Genome Institute"/>
            <person name="Steindorff A.S."/>
            <person name="Carver A."/>
            <person name="Calhoun S."/>
            <person name="Stillman K."/>
            <person name="Liu H."/>
            <person name="Lipzen A."/>
            <person name="Pangilinan J."/>
            <person name="Labutti K."/>
            <person name="Bruns T.D."/>
            <person name="Grigoriev I.V."/>
        </authorList>
    </citation>
    <scope>NUCLEOTIDE SEQUENCE [LARGE SCALE GENOMIC DNA]</scope>
    <source>
        <strain evidence="2 3">CBS 144469</strain>
    </source>
</reference>
<comment type="caution">
    <text evidence="2">The sequence shown here is derived from an EMBL/GenBank/DDBJ whole genome shotgun (WGS) entry which is preliminary data.</text>
</comment>
<dbReference type="Proteomes" id="UP000521943">
    <property type="component" value="Unassembled WGS sequence"/>
</dbReference>
<dbReference type="OrthoDB" id="3041008at2759"/>
<feature type="compositionally biased region" description="Low complexity" evidence="1">
    <location>
        <begin position="251"/>
        <end position="267"/>
    </location>
</feature>
<gene>
    <name evidence="2" type="ORF">DFP72DRAFT_816999</name>
</gene>
<evidence type="ECO:0000256" key="1">
    <source>
        <dbReference type="SAM" id="MobiDB-lite"/>
    </source>
</evidence>
<name>A0A8H6HRT5_9AGAR</name>
<evidence type="ECO:0000313" key="3">
    <source>
        <dbReference type="Proteomes" id="UP000521943"/>
    </source>
</evidence>
<keyword evidence="3" id="KW-1185">Reference proteome</keyword>
<sequence>MFDGHIYLPGSNTDDALGAFRYFNSGDPLETPYAYFVSAMPSSLPSEVADSNILSDGLKCSDYRLIGDIKQLIPFGPVTGDEDSVVDPRVISYVFASGAVERVQATEDSLTFKMSIEQYVGPLQGKASIGVNCIIDFARTGAARWAFLKDAKKRKNFIKQGGYVAVEGHLMGLDIIKGGVDRGVVLEVRVEDVTLLGRAPVPSTEVLEIEDDTPLRGRGKKSALPATPLKFSYSSIPSSQSLGKRRRVDSESSPAAPSSSQPEETSS</sequence>
<dbReference type="EMBL" id="JACGCI010000052">
    <property type="protein sequence ID" value="KAF6751182.1"/>
    <property type="molecule type" value="Genomic_DNA"/>
</dbReference>
<protein>
    <submittedName>
        <fullName evidence="2">Uncharacterized protein</fullName>
    </submittedName>
</protein>
<proteinExistence type="predicted"/>
<organism evidence="2 3">
    <name type="scientific">Ephemerocybe angulata</name>
    <dbReference type="NCBI Taxonomy" id="980116"/>
    <lineage>
        <taxon>Eukaryota</taxon>
        <taxon>Fungi</taxon>
        <taxon>Dikarya</taxon>
        <taxon>Basidiomycota</taxon>
        <taxon>Agaricomycotina</taxon>
        <taxon>Agaricomycetes</taxon>
        <taxon>Agaricomycetidae</taxon>
        <taxon>Agaricales</taxon>
        <taxon>Agaricineae</taxon>
        <taxon>Psathyrellaceae</taxon>
        <taxon>Ephemerocybe</taxon>
    </lineage>
</organism>
<dbReference type="AlphaFoldDB" id="A0A8H6HRT5"/>
<evidence type="ECO:0000313" key="2">
    <source>
        <dbReference type="EMBL" id="KAF6751182.1"/>
    </source>
</evidence>
<feature type="compositionally biased region" description="Polar residues" evidence="1">
    <location>
        <begin position="232"/>
        <end position="242"/>
    </location>
</feature>
<feature type="region of interest" description="Disordered" evidence="1">
    <location>
        <begin position="211"/>
        <end position="267"/>
    </location>
</feature>